<dbReference type="Gene3D" id="3.40.50.10090">
    <property type="match status" value="2"/>
</dbReference>
<proteinExistence type="predicted"/>
<name>A0A644W5R9_9ZZZZ</name>
<dbReference type="GO" id="GO:0004852">
    <property type="term" value="F:uroporphyrinogen-III synthase activity"/>
    <property type="evidence" value="ECO:0007669"/>
    <property type="project" value="InterPro"/>
</dbReference>
<comment type="caution">
    <text evidence="2">The sequence shown here is derived from an EMBL/GenBank/DDBJ whole genome shotgun (WGS) entry which is preliminary data.</text>
</comment>
<gene>
    <name evidence="2" type="ORF">SDC9_45139</name>
</gene>
<reference evidence="2" key="1">
    <citation type="submission" date="2019-08" db="EMBL/GenBank/DDBJ databases">
        <authorList>
            <person name="Kucharzyk K."/>
            <person name="Murdoch R.W."/>
            <person name="Higgins S."/>
            <person name="Loffler F."/>
        </authorList>
    </citation>
    <scope>NUCLEOTIDE SEQUENCE</scope>
</reference>
<accession>A0A644W5R9</accession>
<evidence type="ECO:0000259" key="1">
    <source>
        <dbReference type="Pfam" id="PF02602"/>
    </source>
</evidence>
<dbReference type="CDD" id="cd06578">
    <property type="entry name" value="HemD"/>
    <property type="match status" value="1"/>
</dbReference>
<dbReference type="GO" id="GO:0033014">
    <property type="term" value="P:tetrapyrrole biosynthetic process"/>
    <property type="evidence" value="ECO:0007669"/>
    <property type="project" value="InterPro"/>
</dbReference>
<feature type="domain" description="Tetrapyrrole biosynthesis uroporphyrinogen III synthase" evidence="1">
    <location>
        <begin position="37"/>
        <end position="235"/>
    </location>
</feature>
<evidence type="ECO:0000313" key="2">
    <source>
        <dbReference type="EMBL" id="MPL98927.1"/>
    </source>
</evidence>
<dbReference type="EMBL" id="VSSQ01000636">
    <property type="protein sequence ID" value="MPL98927.1"/>
    <property type="molecule type" value="Genomic_DNA"/>
</dbReference>
<dbReference type="Pfam" id="PF02602">
    <property type="entry name" value="HEM4"/>
    <property type="match status" value="1"/>
</dbReference>
<protein>
    <recommendedName>
        <fullName evidence="1">Tetrapyrrole biosynthesis uroporphyrinogen III synthase domain-containing protein</fullName>
    </recommendedName>
</protein>
<dbReference type="InterPro" id="IPR003754">
    <property type="entry name" value="4pyrrol_synth_uPrphyn_synth"/>
</dbReference>
<dbReference type="AlphaFoldDB" id="A0A644W5R9"/>
<sequence>MKIRKILVSQPQPQGEKSPYFDISEKYNVKIDFHQFIKVEPLSAKEFRAQRIAILDYSAIIFNAKQGIDHFFHLCEEMRITIPETMKYFCISESVAVYLQHYIHYRKRKVFYGTTGKLPEFITVLNKHAAEKFLFVTPEVLNEEIITALDGSKITYTKAVMYRTVANPFTPKEDFNYDMILFFSPIGVQSLFKNFPDFVQGEIQIGCFGSTTAAAVRDADLRLDLEAPSTQYPSMTMALDGFLKDHFKKLKANGK</sequence>
<dbReference type="SUPFAM" id="SSF69618">
    <property type="entry name" value="HemD-like"/>
    <property type="match status" value="1"/>
</dbReference>
<dbReference type="InterPro" id="IPR036108">
    <property type="entry name" value="4pyrrol_syn_uPrphyn_synt_sf"/>
</dbReference>
<organism evidence="2">
    <name type="scientific">bioreactor metagenome</name>
    <dbReference type="NCBI Taxonomy" id="1076179"/>
    <lineage>
        <taxon>unclassified sequences</taxon>
        <taxon>metagenomes</taxon>
        <taxon>ecological metagenomes</taxon>
    </lineage>
</organism>